<dbReference type="GO" id="GO:0005737">
    <property type="term" value="C:cytoplasm"/>
    <property type="evidence" value="ECO:0007669"/>
    <property type="project" value="UniProtKB-SubCell"/>
</dbReference>
<evidence type="ECO:0000256" key="3">
    <source>
        <dbReference type="ARBA" id="ARBA00022691"/>
    </source>
</evidence>
<dbReference type="InterPro" id="IPR036100">
    <property type="entry name" value="QueA_sf"/>
</dbReference>
<reference evidence="6 7" key="1">
    <citation type="submission" date="2018-05" db="EMBL/GenBank/DDBJ databases">
        <title>Genomic Encyclopedia of Type Strains, Phase IV (KMG-IV): sequencing the most valuable type-strain genomes for metagenomic binning, comparative biology and taxonomic classification.</title>
        <authorList>
            <person name="Goeker M."/>
        </authorList>
    </citation>
    <scope>NUCLEOTIDE SEQUENCE [LARGE SCALE GENOMIC DNA]</scope>
    <source>
        <strain evidence="6 7">DSM 28579</strain>
    </source>
</reference>
<dbReference type="EMBL" id="QENZ01000005">
    <property type="protein sequence ID" value="PVX49910.1"/>
    <property type="molecule type" value="Genomic_DNA"/>
</dbReference>
<comment type="subunit">
    <text evidence="5">Monomer.</text>
</comment>
<dbReference type="SUPFAM" id="SSF111337">
    <property type="entry name" value="QueA-like"/>
    <property type="match status" value="1"/>
</dbReference>
<gene>
    <name evidence="5" type="primary">queA</name>
    <name evidence="6" type="ORF">C7377_1548</name>
</gene>
<dbReference type="HAMAP" id="MF_00113">
    <property type="entry name" value="QueA"/>
    <property type="match status" value="1"/>
</dbReference>
<comment type="pathway">
    <text evidence="5">tRNA modification; tRNA-queuosine biosynthesis.</text>
</comment>
<dbReference type="InterPro" id="IPR042119">
    <property type="entry name" value="QueA_dom2"/>
</dbReference>
<evidence type="ECO:0000313" key="7">
    <source>
        <dbReference type="Proteomes" id="UP000251835"/>
    </source>
</evidence>
<comment type="function">
    <text evidence="5">Transfers and isomerizes the ribose moiety from AdoMet to the 7-aminomethyl group of 7-deazaguanine (preQ1-tRNA) to give epoxyqueuosine (oQ-tRNA).</text>
</comment>
<keyword evidence="4 5" id="KW-0671">Queuosine biosynthesis</keyword>
<dbReference type="Proteomes" id="UP000251835">
    <property type="component" value="Unassembled WGS sequence"/>
</dbReference>
<evidence type="ECO:0000256" key="4">
    <source>
        <dbReference type="ARBA" id="ARBA00022785"/>
    </source>
</evidence>
<evidence type="ECO:0000256" key="5">
    <source>
        <dbReference type="HAMAP-Rule" id="MF_00113"/>
    </source>
</evidence>
<comment type="similarity">
    <text evidence="5">Belongs to the QueA family.</text>
</comment>
<proteinExistence type="inferred from homology"/>
<protein>
    <recommendedName>
        <fullName evidence="5">S-adenosylmethionine:tRNA ribosyltransferase-isomerase</fullName>
        <ecNumber evidence="5">2.4.99.17</ecNumber>
    </recommendedName>
    <alternativeName>
        <fullName evidence="5">Queuosine biosynthesis protein QueA</fullName>
    </alternativeName>
</protein>
<dbReference type="Pfam" id="PF02547">
    <property type="entry name" value="Queuosine_synth"/>
    <property type="match status" value="1"/>
</dbReference>
<accession>A0A7L4UQ92</accession>
<keyword evidence="3 5" id="KW-0949">S-adenosyl-L-methionine</keyword>
<dbReference type="RefSeq" id="WP_116496971.1">
    <property type="nucleotide sequence ID" value="NZ_QENZ01000005.1"/>
</dbReference>
<keyword evidence="6" id="KW-0413">Isomerase</keyword>
<name>A0A7L4UQ92_BALHA</name>
<dbReference type="GO" id="GO:0051075">
    <property type="term" value="F:S-adenosylmethionine:tRNA ribosyltransferase-isomerase activity"/>
    <property type="evidence" value="ECO:0007669"/>
    <property type="project" value="UniProtKB-EC"/>
</dbReference>
<dbReference type="AlphaFoldDB" id="A0A7L4UQ92"/>
<dbReference type="OrthoDB" id="9805933at2"/>
<dbReference type="GO" id="GO:0008616">
    <property type="term" value="P:tRNA queuosine(34) biosynthetic process"/>
    <property type="evidence" value="ECO:0007669"/>
    <property type="project" value="UniProtKB-UniRule"/>
</dbReference>
<comment type="subcellular location">
    <subcellularLocation>
        <location evidence="5">Cytoplasm</location>
    </subcellularLocation>
</comment>
<dbReference type="InterPro" id="IPR003699">
    <property type="entry name" value="QueA"/>
</dbReference>
<comment type="catalytic activity">
    <reaction evidence="5">
        <text>7-aminomethyl-7-carbaguanosine(34) in tRNA + S-adenosyl-L-methionine = epoxyqueuosine(34) in tRNA + adenine + L-methionine + 2 H(+)</text>
        <dbReference type="Rhea" id="RHEA:32155"/>
        <dbReference type="Rhea" id="RHEA-COMP:10342"/>
        <dbReference type="Rhea" id="RHEA-COMP:18582"/>
        <dbReference type="ChEBI" id="CHEBI:15378"/>
        <dbReference type="ChEBI" id="CHEBI:16708"/>
        <dbReference type="ChEBI" id="CHEBI:57844"/>
        <dbReference type="ChEBI" id="CHEBI:59789"/>
        <dbReference type="ChEBI" id="CHEBI:82833"/>
        <dbReference type="ChEBI" id="CHEBI:194443"/>
        <dbReference type="EC" id="2.4.99.17"/>
    </reaction>
</comment>
<evidence type="ECO:0000256" key="1">
    <source>
        <dbReference type="ARBA" id="ARBA00022490"/>
    </source>
</evidence>
<dbReference type="Gene3D" id="2.40.10.240">
    <property type="entry name" value="QueA-like"/>
    <property type="match status" value="1"/>
</dbReference>
<comment type="caution">
    <text evidence="6">The sequence shown here is derived from an EMBL/GenBank/DDBJ whole genome shotgun (WGS) entry which is preliminary data.</text>
</comment>
<keyword evidence="2 5" id="KW-0808">Transferase</keyword>
<dbReference type="Gene3D" id="3.40.1780.10">
    <property type="entry name" value="QueA-like"/>
    <property type="match status" value="1"/>
</dbReference>
<keyword evidence="1 5" id="KW-0963">Cytoplasm</keyword>
<sequence length="396" mass="45324">MQAKNIRIKDYNYPLPENRIAKYPLPVRDESKLLVYNHETIQEHIFRELPAQLPENSLLVFNTTKVIRARLQFKKSTGAVIEIFCLEPFQPSDYALALQAKNTCQWKCLIGNLKRWKESEIALKIDNTCTLKARIIERKEDAFIIQFDWNETFTFSQILEKTGAIPIPPYLNRASEEIDTLRYQTVFSKYEGSVAAPTAGLHFTPELLEKLPQNQIDITQLTLHVGAGTFKPVKTETIGEHHMHTEVFSFSIELLDKILEYEHIVAVGTTAVRSLESIYQIGAKLIQESASPLHISQWESYELPKYNKDKAINAIKNHMKSLGVNELTAKTDILIAPGYDFHIISGMLTNFHQPQSTLLLLVSALVGDKWKEIYDYALKNNFRFLSYGDSSLLFKS</sequence>
<dbReference type="PANTHER" id="PTHR30307:SF0">
    <property type="entry name" value="S-ADENOSYLMETHIONINE:TRNA RIBOSYLTRANSFERASE-ISOMERASE"/>
    <property type="match status" value="1"/>
</dbReference>
<dbReference type="UniPathway" id="UPA00392"/>
<dbReference type="EC" id="2.4.99.17" evidence="5"/>
<dbReference type="InterPro" id="IPR042118">
    <property type="entry name" value="QueA_dom1"/>
</dbReference>
<organism evidence="6 7">
    <name type="scientific">Balneicella halophila</name>
    <dbReference type="NCBI Taxonomy" id="1537566"/>
    <lineage>
        <taxon>Bacteria</taxon>
        <taxon>Pseudomonadati</taxon>
        <taxon>Bacteroidota</taxon>
        <taxon>Bacteroidia</taxon>
        <taxon>Bacteroidales</taxon>
        <taxon>Balneicellaceae</taxon>
        <taxon>Balneicella</taxon>
    </lineage>
</organism>
<keyword evidence="7" id="KW-1185">Reference proteome</keyword>
<evidence type="ECO:0000256" key="2">
    <source>
        <dbReference type="ARBA" id="ARBA00022679"/>
    </source>
</evidence>
<dbReference type="PANTHER" id="PTHR30307">
    <property type="entry name" value="S-ADENOSYLMETHIONINE:TRNA RIBOSYLTRANSFERASE-ISOMERASE"/>
    <property type="match status" value="1"/>
</dbReference>
<evidence type="ECO:0000313" key="6">
    <source>
        <dbReference type="EMBL" id="PVX49910.1"/>
    </source>
</evidence>